<dbReference type="SUPFAM" id="SSF51621">
    <property type="entry name" value="Phosphoenolpyruvate/pyruvate domain"/>
    <property type="match status" value="1"/>
</dbReference>
<feature type="domain" description="HpcH/HpaI aldolase/citrate lyase" evidence="4">
    <location>
        <begin position="25"/>
        <end position="243"/>
    </location>
</feature>
<dbReference type="InterPro" id="IPR005000">
    <property type="entry name" value="Aldolase/citrate-lyase_domain"/>
</dbReference>
<dbReference type="AlphaFoldDB" id="A0A1G7YHB9"/>
<dbReference type="Gene3D" id="3.20.20.60">
    <property type="entry name" value="Phosphoenolpyruvate-binding domains"/>
    <property type="match status" value="1"/>
</dbReference>
<dbReference type="PANTHER" id="PTHR30502">
    <property type="entry name" value="2-KETO-3-DEOXY-L-RHAMNONATE ALDOLASE"/>
    <property type="match status" value="1"/>
</dbReference>
<dbReference type="GO" id="GO:0005737">
    <property type="term" value="C:cytoplasm"/>
    <property type="evidence" value="ECO:0007669"/>
    <property type="project" value="TreeGrafter"/>
</dbReference>
<dbReference type="PANTHER" id="PTHR30502:SF0">
    <property type="entry name" value="PHOSPHOENOLPYRUVATE CARBOXYLASE FAMILY PROTEIN"/>
    <property type="match status" value="1"/>
</dbReference>
<dbReference type="RefSeq" id="WP_218122630.1">
    <property type="nucleotide sequence ID" value="NZ_FNCY01000002.1"/>
</dbReference>
<comment type="similarity">
    <text evidence="1">Belongs to the HpcH/HpaI aldolase family.</text>
</comment>
<dbReference type="EMBL" id="FNCY01000002">
    <property type="protein sequence ID" value="SDG95675.1"/>
    <property type="molecule type" value="Genomic_DNA"/>
</dbReference>
<keyword evidence="2" id="KW-0479">Metal-binding</keyword>
<dbReference type="Proteomes" id="UP000198607">
    <property type="component" value="Unassembled WGS sequence"/>
</dbReference>
<evidence type="ECO:0000256" key="2">
    <source>
        <dbReference type="ARBA" id="ARBA00022723"/>
    </source>
</evidence>
<keyword evidence="3 5" id="KW-0456">Lyase</keyword>
<proteinExistence type="inferred from homology"/>
<dbReference type="STRING" id="83767.SAMN05660652_01001"/>
<organism evidence="5 6">
    <name type="scientific">Propionivibrio dicarboxylicus</name>
    <dbReference type="NCBI Taxonomy" id="83767"/>
    <lineage>
        <taxon>Bacteria</taxon>
        <taxon>Pseudomonadati</taxon>
        <taxon>Pseudomonadota</taxon>
        <taxon>Betaproteobacteria</taxon>
        <taxon>Rhodocyclales</taxon>
        <taxon>Rhodocyclaceae</taxon>
        <taxon>Propionivibrio</taxon>
    </lineage>
</organism>
<evidence type="ECO:0000256" key="3">
    <source>
        <dbReference type="ARBA" id="ARBA00023239"/>
    </source>
</evidence>
<evidence type="ECO:0000313" key="5">
    <source>
        <dbReference type="EMBL" id="SDG95675.1"/>
    </source>
</evidence>
<dbReference type="Pfam" id="PF03328">
    <property type="entry name" value="HpcH_HpaI"/>
    <property type="match status" value="1"/>
</dbReference>
<dbReference type="InterPro" id="IPR040442">
    <property type="entry name" value="Pyrv_kinase-like_dom_sf"/>
</dbReference>
<dbReference type="GO" id="GO:0046872">
    <property type="term" value="F:metal ion binding"/>
    <property type="evidence" value="ECO:0007669"/>
    <property type="project" value="UniProtKB-KW"/>
</dbReference>
<evidence type="ECO:0000259" key="4">
    <source>
        <dbReference type="Pfam" id="PF03328"/>
    </source>
</evidence>
<evidence type="ECO:0000256" key="1">
    <source>
        <dbReference type="ARBA" id="ARBA00005568"/>
    </source>
</evidence>
<evidence type="ECO:0000313" key="6">
    <source>
        <dbReference type="Proteomes" id="UP000198607"/>
    </source>
</evidence>
<reference evidence="5 6" key="1">
    <citation type="submission" date="2016-10" db="EMBL/GenBank/DDBJ databases">
        <authorList>
            <person name="de Groot N.N."/>
        </authorList>
    </citation>
    <scope>NUCLEOTIDE SEQUENCE [LARGE SCALE GENOMIC DNA]</scope>
    <source>
        <strain evidence="5 6">DSM 5885</strain>
    </source>
</reference>
<dbReference type="GO" id="GO:0016832">
    <property type="term" value="F:aldehyde-lyase activity"/>
    <property type="evidence" value="ECO:0007669"/>
    <property type="project" value="TreeGrafter"/>
</dbReference>
<accession>A0A1G7YHB9</accession>
<gene>
    <name evidence="5" type="ORF">SAMN05660652_01001</name>
</gene>
<protein>
    <submittedName>
        <fullName evidence="5">HpcH/HpaI aldolase/citrate lyase family protein</fullName>
    </submittedName>
</protein>
<dbReference type="InterPro" id="IPR050251">
    <property type="entry name" value="HpcH-HpaI_aldolase"/>
</dbReference>
<keyword evidence="6" id="KW-1185">Reference proteome</keyword>
<name>A0A1G7YHB9_9RHOO</name>
<dbReference type="InterPro" id="IPR015813">
    <property type="entry name" value="Pyrv/PenolPyrv_kinase-like_dom"/>
</dbReference>
<sequence length="261" mass="28598">MQKNQLKARLRRGERVLGTMITVFDNPEIAKLLKVCGFDYFIVDCEHGAFHYGAVANILAMAREIGIAGVVRVPEAKREVVLKFMEMGAAGLLLPNTDTPEQARALVEYSKYTPMGRRGVSLLRPHTGFEKIESAVDYMRQSNDETLLMAQIESPLGVSNVEAILSIDGIDAAFIGPNDLSQNMGIYGQLTHPDFIAALDHVIATARRFEKFSGIHLMASAGLKPWIEKGMTLNLCGNDVEMMMRAARATIAEVAGFAPAK</sequence>